<reference evidence="2 3" key="1">
    <citation type="submission" date="2019-07" db="EMBL/GenBank/DDBJ databases">
        <title>Whole genome shotgun sequence of Aneurinibacillus danicus NBRC 102444.</title>
        <authorList>
            <person name="Hosoyama A."/>
            <person name="Uohara A."/>
            <person name="Ohji S."/>
            <person name="Ichikawa N."/>
        </authorList>
    </citation>
    <scope>NUCLEOTIDE SEQUENCE [LARGE SCALE GENOMIC DNA]</scope>
    <source>
        <strain evidence="2 3">NBRC 102444</strain>
    </source>
</reference>
<sequence length="97" mass="11070">MYDKLLNISDASKLLGISPSTLRRLEKDGIVEGYGLKVIYTHGGQRRYMLDEIQQLYMQHGFSGQIGFGKRPAILIRDLTLAFTDPNSKLTIDFTRY</sequence>
<dbReference type="InterPro" id="IPR009061">
    <property type="entry name" value="DNA-bd_dom_put_sf"/>
</dbReference>
<dbReference type="RefSeq" id="WP_246147227.1">
    <property type="nucleotide sequence ID" value="NZ_BJXX01000047.1"/>
</dbReference>
<dbReference type="GO" id="GO:0003677">
    <property type="term" value="F:DNA binding"/>
    <property type="evidence" value="ECO:0007669"/>
    <property type="project" value="InterPro"/>
</dbReference>
<dbReference type="EMBL" id="BJXX01000047">
    <property type="protein sequence ID" value="GEN33570.1"/>
    <property type="molecule type" value="Genomic_DNA"/>
</dbReference>
<dbReference type="AlphaFoldDB" id="A0A511V3S6"/>
<accession>A0A511V3S6</accession>
<proteinExistence type="predicted"/>
<name>A0A511V3S6_9BACL</name>
<gene>
    <name evidence="2" type="ORF">ADA01nite_10300</name>
</gene>
<protein>
    <recommendedName>
        <fullName evidence="1">HTH merR-type domain-containing protein</fullName>
    </recommendedName>
</protein>
<dbReference type="Proteomes" id="UP000321157">
    <property type="component" value="Unassembled WGS sequence"/>
</dbReference>
<dbReference type="SUPFAM" id="SSF46955">
    <property type="entry name" value="Putative DNA-binding domain"/>
    <property type="match status" value="1"/>
</dbReference>
<dbReference type="Gene3D" id="1.10.1660.10">
    <property type="match status" value="1"/>
</dbReference>
<feature type="domain" description="HTH merR-type" evidence="1">
    <location>
        <begin position="7"/>
        <end position="48"/>
    </location>
</feature>
<evidence type="ECO:0000313" key="3">
    <source>
        <dbReference type="Proteomes" id="UP000321157"/>
    </source>
</evidence>
<comment type="caution">
    <text evidence="2">The sequence shown here is derived from an EMBL/GenBank/DDBJ whole genome shotgun (WGS) entry which is preliminary data.</text>
</comment>
<keyword evidence="3" id="KW-1185">Reference proteome</keyword>
<evidence type="ECO:0000259" key="1">
    <source>
        <dbReference type="Pfam" id="PF00376"/>
    </source>
</evidence>
<evidence type="ECO:0000313" key="2">
    <source>
        <dbReference type="EMBL" id="GEN33570.1"/>
    </source>
</evidence>
<dbReference type="Pfam" id="PF00376">
    <property type="entry name" value="MerR"/>
    <property type="match status" value="1"/>
</dbReference>
<dbReference type="GO" id="GO:0006355">
    <property type="term" value="P:regulation of DNA-templated transcription"/>
    <property type="evidence" value="ECO:0007669"/>
    <property type="project" value="InterPro"/>
</dbReference>
<dbReference type="InterPro" id="IPR000551">
    <property type="entry name" value="MerR-type_HTH_dom"/>
</dbReference>
<organism evidence="2 3">
    <name type="scientific">Aneurinibacillus danicus</name>
    <dbReference type="NCBI Taxonomy" id="267746"/>
    <lineage>
        <taxon>Bacteria</taxon>
        <taxon>Bacillati</taxon>
        <taxon>Bacillota</taxon>
        <taxon>Bacilli</taxon>
        <taxon>Bacillales</taxon>
        <taxon>Paenibacillaceae</taxon>
        <taxon>Aneurinibacillus group</taxon>
        <taxon>Aneurinibacillus</taxon>
    </lineage>
</organism>